<dbReference type="GeneID" id="63837856"/>
<dbReference type="AlphaFoldDB" id="A0A9P4XZN9"/>
<feature type="coiled-coil region" evidence="1">
    <location>
        <begin position="373"/>
        <end position="407"/>
    </location>
</feature>
<dbReference type="EMBL" id="MU032349">
    <property type="protein sequence ID" value="KAF3763856.1"/>
    <property type="molecule type" value="Genomic_DNA"/>
</dbReference>
<keyword evidence="4" id="KW-1185">Reference proteome</keyword>
<name>A0A9P4XZN9_CRYP1</name>
<feature type="compositionally biased region" description="Acidic residues" evidence="2">
    <location>
        <begin position="235"/>
        <end position="246"/>
    </location>
</feature>
<evidence type="ECO:0000313" key="4">
    <source>
        <dbReference type="Proteomes" id="UP000803844"/>
    </source>
</evidence>
<feature type="coiled-coil region" evidence="1">
    <location>
        <begin position="278"/>
        <end position="340"/>
    </location>
</feature>
<dbReference type="RefSeq" id="XP_040774817.1">
    <property type="nucleotide sequence ID" value="XM_040920727.1"/>
</dbReference>
<evidence type="ECO:0000256" key="1">
    <source>
        <dbReference type="SAM" id="Coils"/>
    </source>
</evidence>
<dbReference type="Proteomes" id="UP000803844">
    <property type="component" value="Unassembled WGS sequence"/>
</dbReference>
<feature type="compositionally biased region" description="Polar residues" evidence="2">
    <location>
        <begin position="36"/>
        <end position="46"/>
    </location>
</feature>
<feature type="compositionally biased region" description="Low complexity" evidence="2">
    <location>
        <begin position="115"/>
        <end position="139"/>
    </location>
</feature>
<feature type="compositionally biased region" description="Polar residues" evidence="2">
    <location>
        <begin position="191"/>
        <end position="214"/>
    </location>
</feature>
<comment type="caution">
    <text evidence="3">The sequence shown here is derived from an EMBL/GenBank/DDBJ whole genome shotgun (WGS) entry which is preliminary data.</text>
</comment>
<keyword evidence="1" id="KW-0175">Coiled coil</keyword>
<evidence type="ECO:0000313" key="3">
    <source>
        <dbReference type="EMBL" id="KAF3763856.1"/>
    </source>
</evidence>
<sequence length="419" mass="47251">MAQVPPPRPTDNTDDDLMPQPLHGTHHHPLDRAVANLTNTITSSTDANDDDGGDLNTVDATELDQPARIPERAGNPGPVASFESLHGLSKLRERFGMSPTKRQSRVRKHSPWRTSPPSYSQPSSQLEKEQSSMPSMSAKSSKRPLPPGLASGNGSPLKRQYSLPNLTSADDEPPFMIEPRPPAPTRRWAKGSSTTRSTSCAFSTDNALSNASSDLDNHIDSSLSSARADRRVGEPDTEQDEPDTEQDDLLQHFERIKHEVFTFSAAMESHRVSGVEQRNMLLAQNSQLRSSLAHAEEKLQSVMEERDHSRAEKEDVEKILVEVRGREKTLEAERKDLINEVCAEIEAHRQTKRQHMVIQSSLETRLENSTKLSERYRQQLTERREALEKSEERQHDLENQVEQMDLMLREGCRMIHELI</sequence>
<organism evidence="3 4">
    <name type="scientific">Cryphonectria parasitica (strain ATCC 38755 / EP155)</name>
    <dbReference type="NCBI Taxonomy" id="660469"/>
    <lineage>
        <taxon>Eukaryota</taxon>
        <taxon>Fungi</taxon>
        <taxon>Dikarya</taxon>
        <taxon>Ascomycota</taxon>
        <taxon>Pezizomycotina</taxon>
        <taxon>Sordariomycetes</taxon>
        <taxon>Sordariomycetidae</taxon>
        <taxon>Diaporthales</taxon>
        <taxon>Cryphonectriaceae</taxon>
        <taxon>Cryphonectria-Endothia species complex</taxon>
        <taxon>Cryphonectria</taxon>
    </lineage>
</organism>
<accession>A0A9P4XZN9</accession>
<protein>
    <submittedName>
        <fullName evidence="3">Uncharacterized protein</fullName>
    </submittedName>
</protein>
<feature type="compositionally biased region" description="Basic residues" evidence="2">
    <location>
        <begin position="102"/>
        <end position="111"/>
    </location>
</feature>
<feature type="region of interest" description="Disordered" evidence="2">
    <location>
        <begin position="1"/>
        <end position="246"/>
    </location>
</feature>
<proteinExistence type="predicted"/>
<evidence type="ECO:0000256" key="2">
    <source>
        <dbReference type="SAM" id="MobiDB-lite"/>
    </source>
</evidence>
<reference evidence="3" key="1">
    <citation type="journal article" date="2020" name="Phytopathology">
        <title>Genome sequence of the chestnut blight fungus Cryphonectria parasitica EP155: A fundamental resource for an archetypical invasive plant pathogen.</title>
        <authorList>
            <person name="Crouch J.A."/>
            <person name="Dawe A."/>
            <person name="Aerts A."/>
            <person name="Barry K."/>
            <person name="Churchill A.C.L."/>
            <person name="Grimwood J."/>
            <person name="Hillman B."/>
            <person name="Milgroom M.G."/>
            <person name="Pangilinan J."/>
            <person name="Smith M."/>
            <person name="Salamov A."/>
            <person name="Schmutz J."/>
            <person name="Yadav J."/>
            <person name="Grigoriev I.V."/>
            <person name="Nuss D."/>
        </authorList>
    </citation>
    <scope>NUCLEOTIDE SEQUENCE</scope>
    <source>
        <strain evidence="3">EP155</strain>
    </source>
</reference>
<gene>
    <name evidence="3" type="ORF">M406DRAFT_332303</name>
</gene>